<dbReference type="EMBL" id="VXKE01000021">
    <property type="protein sequence ID" value="KAA8707860.1"/>
    <property type="molecule type" value="Genomic_DNA"/>
</dbReference>
<organism evidence="1 2">
    <name type="scientific">Helicobacter canis</name>
    <dbReference type="NCBI Taxonomy" id="29419"/>
    <lineage>
        <taxon>Bacteria</taxon>
        <taxon>Pseudomonadati</taxon>
        <taxon>Campylobacterota</taxon>
        <taxon>Epsilonproteobacteria</taxon>
        <taxon>Campylobacterales</taxon>
        <taxon>Helicobacteraceae</taxon>
        <taxon>Helicobacter</taxon>
    </lineage>
</organism>
<comment type="caution">
    <text evidence="1">The sequence shown here is derived from an EMBL/GenBank/DDBJ whole genome shotgun (WGS) entry which is preliminary data.</text>
</comment>
<protein>
    <submittedName>
        <fullName evidence="1">Uncharacterized protein</fullName>
    </submittedName>
</protein>
<accession>A0A5M9QI53</accession>
<dbReference type="AlphaFoldDB" id="A0A5M9QI53"/>
<dbReference type="Proteomes" id="UP000323707">
    <property type="component" value="Unassembled WGS sequence"/>
</dbReference>
<evidence type="ECO:0000313" key="2">
    <source>
        <dbReference type="Proteomes" id="UP000323707"/>
    </source>
</evidence>
<sequence>MTEKRAESQKVDSKETQEIMFMIPTRRILGFLMRNCSFQGAGEEIYLVGNEQARATESTMYRKKTKSKN</sequence>
<evidence type="ECO:0000313" key="1">
    <source>
        <dbReference type="EMBL" id="KAA8707860.1"/>
    </source>
</evidence>
<proteinExistence type="predicted"/>
<reference evidence="1 2" key="1">
    <citation type="submission" date="2019-09" db="EMBL/GenBank/DDBJ databases">
        <title>Draft genome sequence of various Type strains from the CCUG.</title>
        <authorList>
            <person name="Pineiro-Iglesias B."/>
            <person name="Tunovic T."/>
            <person name="Unosson C."/>
            <person name="Inganas E."/>
            <person name="Ohlen M."/>
            <person name="Cardew S."/>
            <person name="Jensie-Markopoulos S."/>
            <person name="Salva-Serra F."/>
            <person name="Jaen-Luchoro D."/>
            <person name="Karlsson R."/>
            <person name="Svensson-Stadler L."/>
            <person name="Chun J."/>
            <person name="Moore E."/>
        </authorList>
    </citation>
    <scope>NUCLEOTIDE SEQUENCE [LARGE SCALE GENOMIC DNA]</scope>
    <source>
        <strain evidence="1 2">CCUG 32756T</strain>
    </source>
</reference>
<dbReference type="RefSeq" id="WP_150337861.1">
    <property type="nucleotide sequence ID" value="NZ_JAERIX010000017.1"/>
</dbReference>
<gene>
    <name evidence="1" type="ORF">F4V45_08340</name>
</gene>
<name>A0A5M9QI53_9HELI</name>